<gene>
    <name evidence="2" type="ORF">KIN_26790</name>
</gene>
<sequence length="314" mass="34136">MTMFRRTGALSLCAALLVSGCDLFPTSPVPAPRDVTTVPEPKPEPSPRSQDLAAYYSNVQQRLLSQGLLRVDGGGPDTPFSKRQVVNNFVRIAAYNEFSLLNGQLVETPSASLIKRWSGPIRMQTHFGETVPEDRKASDTDLIGGYAARLANLTGQDIRPTGASGNFHIAVLDVDALEGFGPKLKTLFPGLSEGIVSQIATMPRDVYCAVYVFEMQGQPNTLGSAIAIVRAEHPDLLRQSCYHEEIAQGLGLNNDSAVARPSIFNDDNEFALLTRHDELLLDMLYDERLPLGANPTQVRQVAEVLAAELLDGES</sequence>
<dbReference type="Proteomes" id="UP000436822">
    <property type="component" value="Unassembled WGS sequence"/>
</dbReference>
<dbReference type="Pfam" id="PF11150">
    <property type="entry name" value="DUF2927"/>
    <property type="match status" value="1"/>
</dbReference>
<dbReference type="InterPro" id="IPR021323">
    <property type="entry name" value="DUF2927"/>
</dbReference>
<organism evidence="2 3">
    <name type="scientific">Litoreibacter roseus</name>
    <dbReference type="NCBI Taxonomy" id="2601869"/>
    <lineage>
        <taxon>Bacteria</taxon>
        <taxon>Pseudomonadati</taxon>
        <taxon>Pseudomonadota</taxon>
        <taxon>Alphaproteobacteria</taxon>
        <taxon>Rhodobacterales</taxon>
        <taxon>Roseobacteraceae</taxon>
        <taxon>Litoreibacter</taxon>
    </lineage>
</organism>
<feature type="region of interest" description="Disordered" evidence="1">
    <location>
        <begin position="29"/>
        <end position="49"/>
    </location>
</feature>
<keyword evidence="3" id="KW-1185">Reference proteome</keyword>
<dbReference type="PROSITE" id="PS51257">
    <property type="entry name" value="PROKAR_LIPOPROTEIN"/>
    <property type="match status" value="1"/>
</dbReference>
<evidence type="ECO:0008006" key="4">
    <source>
        <dbReference type="Google" id="ProtNLM"/>
    </source>
</evidence>
<evidence type="ECO:0000313" key="3">
    <source>
        <dbReference type="Proteomes" id="UP000436822"/>
    </source>
</evidence>
<dbReference type="AlphaFoldDB" id="A0A6N6JHK7"/>
<evidence type="ECO:0000256" key="1">
    <source>
        <dbReference type="SAM" id="MobiDB-lite"/>
    </source>
</evidence>
<dbReference type="EMBL" id="BLJE01000002">
    <property type="protein sequence ID" value="GFE65605.1"/>
    <property type="molecule type" value="Genomic_DNA"/>
</dbReference>
<proteinExistence type="predicted"/>
<accession>A0A6N6JHK7</accession>
<protein>
    <recommendedName>
        <fullName evidence="4">DUF2927 domain-containing protein</fullName>
    </recommendedName>
</protein>
<name>A0A6N6JHK7_9RHOB</name>
<comment type="caution">
    <text evidence="2">The sequence shown here is derived from an EMBL/GenBank/DDBJ whole genome shotgun (WGS) entry which is preliminary data.</text>
</comment>
<reference evidence="2 3" key="1">
    <citation type="submission" date="2019-12" db="EMBL/GenBank/DDBJ databases">
        <title>Litoreibacter badius sp. nov., a novel bacteriochlorophyll a-containing bacterium in the genus Litoreibacter.</title>
        <authorList>
            <person name="Kanamuro M."/>
            <person name="Takabe Y."/>
            <person name="Mori K."/>
            <person name="Takaichi S."/>
            <person name="Hanada S."/>
        </authorList>
    </citation>
    <scope>NUCLEOTIDE SEQUENCE [LARGE SCALE GENOMIC DNA]</scope>
    <source>
        <strain evidence="2 3">K6</strain>
    </source>
</reference>
<evidence type="ECO:0000313" key="2">
    <source>
        <dbReference type="EMBL" id="GFE65605.1"/>
    </source>
</evidence>